<evidence type="ECO:0000256" key="7">
    <source>
        <dbReference type="ARBA" id="ARBA00022618"/>
    </source>
</evidence>
<dbReference type="GO" id="GO:0072686">
    <property type="term" value="C:mitotic spindle"/>
    <property type="evidence" value="ECO:0007669"/>
    <property type="project" value="InterPro"/>
</dbReference>
<keyword evidence="6" id="KW-0963">Cytoplasm</keyword>
<keyword evidence="15" id="KW-0137">Centromere</keyword>
<keyword evidence="20" id="KW-1185">Reference proteome</keyword>
<feature type="compositionally biased region" description="Polar residues" evidence="18">
    <location>
        <begin position="108"/>
        <end position="120"/>
    </location>
</feature>
<evidence type="ECO:0000256" key="8">
    <source>
        <dbReference type="ARBA" id="ARBA00022701"/>
    </source>
</evidence>
<dbReference type="STRING" id="1348612.A0A397G5L3"/>
<keyword evidence="5" id="KW-0158">Chromosome</keyword>
<evidence type="ECO:0000256" key="11">
    <source>
        <dbReference type="ARBA" id="ARBA00022838"/>
    </source>
</evidence>
<evidence type="ECO:0000256" key="15">
    <source>
        <dbReference type="ARBA" id="ARBA00023328"/>
    </source>
</evidence>
<keyword evidence="14" id="KW-0131">Cell cycle</keyword>
<dbReference type="EMBL" id="PQFF01000519">
    <property type="protein sequence ID" value="RHZ46312.1"/>
    <property type="molecule type" value="Genomic_DNA"/>
</dbReference>
<evidence type="ECO:0000256" key="12">
    <source>
        <dbReference type="ARBA" id="ARBA00023212"/>
    </source>
</evidence>
<dbReference type="GO" id="GO:0008608">
    <property type="term" value="P:attachment of spindle microtubules to kinetochore"/>
    <property type="evidence" value="ECO:0007669"/>
    <property type="project" value="InterPro"/>
</dbReference>
<evidence type="ECO:0000256" key="13">
    <source>
        <dbReference type="ARBA" id="ARBA00023242"/>
    </source>
</evidence>
<evidence type="ECO:0000256" key="2">
    <source>
        <dbReference type="ARBA" id="ARBA00004186"/>
    </source>
</evidence>
<feature type="region of interest" description="Disordered" evidence="18">
    <location>
        <begin position="93"/>
        <end position="120"/>
    </location>
</feature>
<comment type="caution">
    <text evidence="19">The sequence shown here is derived from an EMBL/GenBank/DDBJ whole genome shotgun (WGS) entry which is preliminary data.</text>
</comment>
<dbReference type="GO" id="GO:0051010">
    <property type="term" value="F:microtubule plus-end binding"/>
    <property type="evidence" value="ECO:0007669"/>
    <property type="project" value="TreeGrafter"/>
</dbReference>
<evidence type="ECO:0000256" key="9">
    <source>
        <dbReference type="ARBA" id="ARBA00022776"/>
    </source>
</evidence>
<evidence type="ECO:0000256" key="6">
    <source>
        <dbReference type="ARBA" id="ARBA00022490"/>
    </source>
</evidence>
<dbReference type="GO" id="GO:0051301">
    <property type="term" value="P:cell division"/>
    <property type="evidence" value="ECO:0007669"/>
    <property type="project" value="UniProtKB-KW"/>
</dbReference>
<keyword evidence="11" id="KW-0995">Kinetochore</keyword>
<dbReference type="Pfam" id="PF08656">
    <property type="entry name" value="DASH_Dad3"/>
    <property type="match status" value="1"/>
</dbReference>
<accession>A0A397G5L3</accession>
<keyword evidence="9" id="KW-0498">Mitosis</keyword>
<dbReference type="OrthoDB" id="2443965at2759"/>
<dbReference type="AlphaFoldDB" id="A0A397G5L3"/>
<dbReference type="PANTHER" id="PTHR28017">
    <property type="entry name" value="DASH COMPLEX SUBUNIT DAD3"/>
    <property type="match status" value="1"/>
</dbReference>
<name>A0A397G5L3_9GLOM</name>
<dbReference type="GO" id="GO:0042729">
    <property type="term" value="C:DASH complex"/>
    <property type="evidence" value="ECO:0007669"/>
    <property type="project" value="InterPro"/>
</dbReference>
<evidence type="ECO:0000256" key="17">
    <source>
        <dbReference type="ARBA" id="ARBA00044305"/>
    </source>
</evidence>
<organism evidence="19 20">
    <name type="scientific">Diversispora epigaea</name>
    <dbReference type="NCBI Taxonomy" id="1348612"/>
    <lineage>
        <taxon>Eukaryota</taxon>
        <taxon>Fungi</taxon>
        <taxon>Fungi incertae sedis</taxon>
        <taxon>Mucoromycota</taxon>
        <taxon>Glomeromycotina</taxon>
        <taxon>Glomeromycetes</taxon>
        <taxon>Diversisporales</taxon>
        <taxon>Diversisporaceae</taxon>
        <taxon>Diversispora</taxon>
    </lineage>
</organism>
<evidence type="ECO:0000313" key="19">
    <source>
        <dbReference type="EMBL" id="RHZ46312.1"/>
    </source>
</evidence>
<protein>
    <recommendedName>
        <fullName evidence="16">DASH complex subunit DAD3</fullName>
    </recommendedName>
    <alternativeName>
        <fullName evidence="17">Outer kinetochore protein DAD3</fullName>
    </alternativeName>
</protein>
<evidence type="ECO:0000256" key="4">
    <source>
        <dbReference type="ARBA" id="ARBA00006277"/>
    </source>
</evidence>
<reference evidence="19 20" key="1">
    <citation type="submission" date="2018-08" db="EMBL/GenBank/DDBJ databases">
        <title>Genome and evolution of the arbuscular mycorrhizal fungus Diversispora epigaea (formerly Glomus versiforme) and its bacterial endosymbionts.</title>
        <authorList>
            <person name="Sun X."/>
            <person name="Fei Z."/>
            <person name="Harrison M."/>
        </authorList>
    </citation>
    <scope>NUCLEOTIDE SEQUENCE [LARGE SCALE GENOMIC DNA]</scope>
    <source>
        <strain evidence="19 20">IT104</strain>
    </source>
</reference>
<keyword evidence="8" id="KW-0493">Microtubule</keyword>
<dbReference type="PANTHER" id="PTHR28017:SF1">
    <property type="entry name" value="DASH COMPLEX SUBUNIT DAD3"/>
    <property type="match status" value="1"/>
</dbReference>
<evidence type="ECO:0000256" key="16">
    <source>
        <dbReference type="ARBA" id="ARBA00044179"/>
    </source>
</evidence>
<sequence>MNQSQYINNTSIIRNGGAAEGERIISLEKDIIIEYENLVANVDRMNQLITRINTTEVLNLINKLRTLEKKVGLVYTLFKASVYSLVTADHDIMDNSNDSDNRNRFSNEQQQQQNTNRPIF</sequence>
<keyword evidence="7" id="KW-0132">Cell division</keyword>
<dbReference type="Proteomes" id="UP000266861">
    <property type="component" value="Unassembled WGS sequence"/>
</dbReference>
<comment type="similarity">
    <text evidence="4">Belongs to the DASH complex DAD3 family.</text>
</comment>
<evidence type="ECO:0000256" key="3">
    <source>
        <dbReference type="ARBA" id="ARBA00004629"/>
    </source>
</evidence>
<feature type="compositionally biased region" description="Basic and acidic residues" evidence="18">
    <location>
        <begin position="93"/>
        <end position="105"/>
    </location>
</feature>
<dbReference type="GO" id="GO:0005874">
    <property type="term" value="C:microtubule"/>
    <property type="evidence" value="ECO:0007669"/>
    <property type="project" value="UniProtKB-KW"/>
</dbReference>
<evidence type="ECO:0000256" key="10">
    <source>
        <dbReference type="ARBA" id="ARBA00022829"/>
    </source>
</evidence>
<proteinExistence type="inferred from homology"/>
<keyword evidence="10" id="KW-0159">Chromosome partition</keyword>
<keyword evidence="13" id="KW-0539">Nucleus</keyword>
<evidence type="ECO:0000256" key="14">
    <source>
        <dbReference type="ARBA" id="ARBA00023306"/>
    </source>
</evidence>
<evidence type="ECO:0000256" key="1">
    <source>
        <dbReference type="ARBA" id="ARBA00004123"/>
    </source>
</evidence>
<evidence type="ECO:0000313" key="20">
    <source>
        <dbReference type="Proteomes" id="UP000266861"/>
    </source>
</evidence>
<comment type="subcellular location">
    <subcellularLocation>
        <location evidence="3">Chromosome</location>
        <location evidence="3">Centromere</location>
        <location evidence="3">Kinetochore</location>
    </subcellularLocation>
    <subcellularLocation>
        <location evidence="2">Cytoplasm</location>
        <location evidence="2">Cytoskeleton</location>
        <location evidence="2">Spindle</location>
    </subcellularLocation>
    <subcellularLocation>
        <location evidence="1">Nucleus</location>
    </subcellularLocation>
</comment>
<dbReference type="InterPro" id="IPR013965">
    <property type="entry name" value="DASH_Dad3"/>
</dbReference>
<gene>
    <name evidence="19" type="ORF">Glove_627g15</name>
</gene>
<keyword evidence="12" id="KW-0206">Cytoskeleton</keyword>
<evidence type="ECO:0000256" key="5">
    <source>
        <dbReference type="ARBA" id="ARBA00022454"/>
    </source>
</evidence>
<evidence type="ECO:0000256" key="18">
    <source>
        <dbReference type="SAM" id="MobiDB-lite"/>
    </source>
</evidence>